<evidence type="ECO:0000256" key="8">
    <source>
        <dbReference type="ARBA" id="ARBA00048342"/>
    </source>
</evidence>
<name>A0A1D8NQE7_YARLL</name>
<dbReference type="SUPFAM" id="SSF51395">
    <property type="entry name" value="FMN-linked oxidoreductases"/>
    <property type="match status" value="1"/>
</dbReference>
<keyword evidence="3" id="KW-0288">FMN</keyword>
<dbReference type="PANTHER" id="PTHR45936:SF1">
    <property type="entry name" value="TRNA-DIHYDROURIDINE(20) SYNTHASE [NAD(P)+]-LIKE"/>
    <property type="match status" value="1"/>
</dbReference>
<dbReference type="EMBL" id="CP017558">
    <property type="protein sequence ID" value="AOW07858.1"/>
    <property type="molecule type" value="Genomic_DNA"/>
</dbReference>
<evidence type="ECO:0000259" key="11">
    <source>
        <dbReference type="Pfam" id="PF01207"/>
    </source>
</evidence>
<organism evidence="12 14">
    <name type="scientific">Yarrowia lipolytica</name>
    <name type="common">Candida lipolytica</name>
    <dbReference type="NCBI Taxonomy" id="4952"/>
    <lineage>
        <taxon>Eukaryota</taxon>
        <taxon>Fungi</taxon>
        <taxon>Dikarya</taxon>
        <taxon>Ascomycota</taxon>
        <taxon>Saccharomycotina</taxon>
        <taxon>Dipodascomycetes</taxon>
        <taxon>Dipodascales</taxon>
        <taxon>Dipodascales incertae sedis</taxon>
        <taxon>Yarrowia</taxon>
    </lineage>
</organism>
<dbReference type="PANTHER" id="PTHR45936">
    <property type="entry name" value="TRNA-DIHYDROURIDINE(20) SYNTHASE [NAD(P)+]-LIKE"/>
    <property type="match status" value="1"/>
</dbReference>
<dbReference type="CDD" id="cd02801">
    <property type="entry name" value="DUS_like_FMN"/>
    <property type="match status" value="1"/>
</dbReference>
<evidence type="ECO:0000256" key="9">
    <source>
        <dbReference type="ARBA" id="ARBA00049447"/>
    </source>
</evidence>
<evidence type="ECO:0000313" key="12">
    <source>
        <dbReference type="EMBL" id="AOW07858.1"/>
    </source>
</evidence>
<feature type="region of interest" description="Disordered" evidence="10">
    <location>
        <begin position="360"/>
        <end position="403"/>
    </location>
</feature>
<dbReference type="Proteomes" id="UP000182444">
    <property type="component" value="Chromosome 1F"/>
</dbReference>
<dbReference type="GO" id="GO:0017150">
    <property type="term" value="F:tRNA dihydrouridine synthase activity"/>
    <property type="evidence" value="ECO:0007669"/>
    <property type="project" value="InterPro"/>
</dbReference>
<evidence type="ECO:0000256" key="2">
    <source>
        <dbReference type="ARBA" id="ARBA00022630"/>
    </source>
</evidence>
<keyword evidence="2" id="KW-0285">Flavoprotein</keyword>
<dbReference type="InterPro" id="IPR052582">
    <property type="entry name" value="tRNA-DUS-like"/>
</dbReference>
<keyword evidence="7" id="KW-0520">NAD</keyword>
<keyword evidence="6" id="KW-0560">Oxidoreductase</keyword>
<evidence type="ECO:0000256" key="4">
    <source>
        <dbReference type="ARBA" id="ARBA00022664"/>
    </source>
</evidence>
<protein>
    <recommendedName>
        <fullName evidence="11">DUS-like FMN-binding domain-containing protein</fullName>
    </recommendedName>
</protein>
<dbReference type="eggNOG" id="KOG2334">
    <property type="taxonomic scope" value="Eukaryota"/>
</dbReference>
<comment type="catalytic activity">
    <reaction evidence="8">
        <text>a 5,6-dihydrouridine in mRNA + NAD(+) = a uridine in mRNA + NADH + H(+)</text>
        <dbReference type="Rhea" id="RHEA:69851"/>
        <dbReference type="Rhea" id="RHEA-COMP:14658"/>
        <dbReference type="Rhea" id="RHEA-COMP:17789"/>
        <dbReference type="ChEBI" id="CHEBI:15378"/>
        <dbReference type="ChEBI" id="CHEBI:57540"/>
        <dbReference type="ChEBI" id="CHEBI:57945"/>
        <dbReference type="ChEBI" id="CHEBI:65315"/>
        <dbReference type="ChEBI" id="CHEBI:74443"/>
    </reaction>
    <physiologicalReaction direction="right-to-left" evidence="8">
        <dbReference type="Rhea" id="RHEA:69853"/>
    </physiologicalReaction>
</comment>
<feature type="domain" description="DUS-like FMN-binding" evidence="11">
    <location>
        <begin position="41"/>
        <end position="345"/>
    </location>
</feature>
<evidence type="ECO:0000256" key="7">
    <source>
        <dbReference type="ARBA" id="ARBA00023027"/>
    </source>
</evidence>
<evidence type="ECO:0000256" key="1">
    <source>
        <dbReference type="ARBA" id="ARBA00001917"/>
    </source>
</evidence>
<reference evidence="13 15" key="2">
    <citation type="submission" date="2018-07" db="EMBL/GenBank/DDBJ databases">
        <title>Draft Genome Assemblies for Five Robust Yarrowia lipolytica Strains Exhibiting High Lipid Production and Pentose Sugar Utilization and Sugar Alcohol Secretion from Undetoxified Lignocellulosic Biomass Hydrolysates.</title>
        <authorList>
            <consortium name="DOE Joint Genome Institute"/>
            <person name="Walker C."/>
            <person name="Ryu S."/>
            <person name="Na H."/>
            <person name="Zane M."/>
            <person name="LaButti K."/>
            <person name="Lipzen A."/>
            <person name="Haridas S."/>
            <person name="Barry K."/>
            <person name="Grigoriev I.V."/>
            <person name="Quarterman J."/>
            <person name="Slininger P."/>
            <person name="Dien B."/>
            <person name="Trinh C.T."/>
        </authorList>
    </citation>
    <scope>NUCLEOTIDE SEQUENCE [LARGE SCALE GENOMIC DNA]</scope>
    <source>
        <strain evidence="13 15">YB392</strain>
    </source>
</reference>
<gene>
    <name evidence="13" type="ORF">B0I71DRAFT_136256</name>
    <name evidence="12" type="ORF">YALI1_F36794g</name>
</gene>
<dbReference type="Gene3D" id="3.20.20.70">
    <property type="entry name" value="Aldolase class I"/>
    <property type="match status" value="1"/>
</dbReference>
<dbReference type="VEuPathDB" id="FungiDB:YALI0_F29205g"/>
<dbReference type="AlphaFoldDB" id="A0A1D8NQE7"/>
<evidence type="ECO:0000313" key="14">
    <source>
        <dbReference type="Proteomes" id="UP000182444"/>
    </source>
</evidence>
<keyword evidence="4" id="KW-0507">mRNA processing</keyword>
<evidence type="ECO:0000256" key="5">
    <source>
        <dbReference type="ARBA" id="ARBA00022694"/>
    </source>
</evidence>
<evidence type="ECO:0000256" key="6">
    <source>
        <dbReference type="ARBA" id="ARBA00023002"/>
    </source>
</evidence>
<dbReference type="PROSITE" id="PS01136">
    <property type="entry name" value="UPF0034"/>
    <property type="match status" value="1"/>
</dbReference>
<sequence>MRPTLRLSNMVSYAGKLVLAPMVRSGEFPTRLLSIKYGADLVWSPEIVDKKMLECTREWNEKTKTVDFTVSQQGKGNTEKKAIIFRTSEAERDKIIFQVGSANPEIAVAACKMVAKDVAGIDLNCGCPKHFSMHAGMGAALLKTPDKLVAILEALVKEVGEPFNVSISVKIRLLETEEKTLELVDRLAQTGVKNLTIHCRTTPMRPREPVIRDTLAKVAEVCHKHGITCLVNGDVEGRHELADLQEKYGIDGAMIARAAEANASCFRAEGMLPWQQVTKEYLDICREYDNFYQNTKYCLTRMIPGKSPSYKKVAALKDCESLEKYINEQYEEMLKERAEEEAKKPEEQVIKEVGEKATREVEESMVSNVEEAVQEAPVEETPLAAGKHALEAEEQTSAKRVAV</sequence>
<reference evidence="12 14" key="1">
    <citation type="journal article" date="2016" name="PLoS ONE">
        <title>Sequence Assembly of Yarrowia lipolytica Strain W29/CLIB89 Shows Transposable Element Diversity.</title>
        <authorList>
            <person name="Magnan C."/>
            <person name="Yu J."/>
            <person name="Chang I."/>
            <person name="Jahn E."/>
            <person name="Kanomata Y."/>
            <person name="Wu J."/>
            <person name="Zeller M."/>
            <person name="Oakes M."/>
            <person name="Baldi P."/>
            <person name="Sandmeyer S."/>
        </authorList>
    </citation>
    <scope>NUCLEOTIDE SEQUENCE [LARGE SCALE GENOMIC DNA]</scope>
    <source>
        <strain evidence="12">CLIB89</strain>
        <strain evidence="14">CLIB89(W29)</strain>
    </source>
</reference>
<comment type="catalytic activity">
    <reaction evidence="9">
        <text>a 5,6-dihydrouridine in mRNA + NADP(+) = a uridine in mRNA + NADPH + H(+)</text>
        <dbReference type="Rhea" id="RHEA:69855"/>
        <dbReference type="Rhea" id="RHEA-COMP:14658"/>
        <dbReference type="Rhea" id="RHEA-COMP:17789"/>
        <dbReference type="ChEBI" id="CHEBI:15378"/>
        <dbReference type="ChEBI" id="CHEBI:57783"/>
        <dbReference type="ChEBI" id="CHEBI:58349"/>
        <dbReference type="ChEBI" id="CHEBI:65315"/>
        <dbReference type="ChEBI" id="CHEBI:74443"/>
    </reaction>
    <physiologicalReaction direction="right-to-left" evidence="9">
        <dbReference type="Rhea" id="RHEA:69857"/>
    </physiologicalReaction>
</comment>
<evidence type="ECO:0000256" key="10">
    <source>
        <dbReference type="SAM" id="MobiDB-lite"/>
    </source>
</evidence>
<dbReference type="InterPro" id="IPR035587">
    <property type="entry name" value="DUS-like_FMN-bd"/>
</dbReference>
<dbReference type="GO" id="GO:0005737">
    <property type="term" value="C:cytoplasm"/>
    <property type="evidence" value="ECO:0007669"/>
    <property type="project" value="TreeGrafter"/>
</dbReference>
<feature type="compositionally biased region" description="Low complexity" evidence="10">
    <location>
        <begin position="364"/>
        <end position="380"/>
    </location>
</feature>
<dbReference type="InterPro" id="IPR013785">
    <property type="entry name" value="Aldolase_TIM"/>
</dbReference>
<evidence type="ECO:0000256" key="3">
    <source>
        <dbReference type="ARBA" id="ARBA00022643"/>
    </source>
</evidence>
<dbReference type="InterPro" id="IPR018517">
    <property type="entry name" value="tRNA_hU_synthase_CS"/>
</dbReference>
<evidence type="ECO:0000313" key="13">
    <source>
        <dbReference type="EMBL" id="RDW23251.1"/>
    </source>
</evidence>
<dbReference type="GO" id="GO:0050660">
    <property type="term" value="F:flavin adenine dinucleotide binding"/>
    <property type="evidence" value="ECO:0007669"/>
    <property type="project" value="InterPro"/>
</dbReference>
<accession>A0A1D8NQE7</accession>
<dbReference type="KEGG" id="yli:2908772"/>
<dbReference type="EMBL" id="KZ859098">
    <property type="protein sequence ID" value="RDW23251.1"/>
    <property type="molecule type" value="Genomic_DNA"/>
</dbReference>
<evidence type="ECO:0000313" key="15">
    <source>
        <dbReference type="Proteomes" id="UP000256601"/>
    </source>
</evidence>
<dbReference type="Pfam" id="PF01207">
    <property type="entry name" value="Dus"/>
    <property type="match status" value="1"/>
</dbReference>
<dbReference type="VEuPathDB" id="FungiDB:YALI1_F36794g"/>
<dbReference type="GO" id="GO:0006397">
    <property type="term" value="P:mRNA processing"/>
    <property type="evidence" value="ECO:0007669"/>
    <property type="project" value="UniProtKB-KW"/>
</dbReference>
<keyword evidence="5" id="KW-0819">tRNA processing</keyword>
<dbReference type="Proteomes" id="UP000256601">
    <property type="component" value="Unassembled WGS sequence"/>
</dbReference>
<comment type="cofactor">
    <cofactor evidence="1">
        <name>FMN</name>
        <dbReference type="ChEBI" id="CHEBI:58210"/>
    </cofactor>
</comment>
<proteinExistence type="predicted"/>